<dbReference type="SUPFAM" id="SSF81442">
    <property type="entry name" value="Cytochrome c oxidase subunit I-like"/>
    <property type="match status" value="1"/>
</dbReference>
<dbReference type="EMBL" id="RXPE01000017">
    <property type="protein sequence ID" value="RTR26224.1"/>
    <property type="molecule type" value="Genomic_DNA"/>
</dbReference>
<feature type="transmembrane region" description="Helical" evidence="2">
    <location>
        <begin position="256"/>
        <end position="280"/>
    </location>
</feature>
<keyword evidence="5" id="KW-1185">Reference proteome</keyword>
<dbReference type="PANTHER" id="PTHR10422:SF40">
    <property type="entry name" value="CYTOCHROME C OXIDASE SUBUNIT I"/>
    <property type="match status" value="1"/>
</dbReference>
<dbReference type="Proteomes" id="UP000277766">
    <property type="component" value="Unassembled WGS sequence"/>
</dbReference>
<dbReference type="GO" id="GO:0004129">
    <property type="term" value="F:cytochrome-c oxidase activity"/>
    <property type="evidence" value="ECO:0007669"/>
    <property type="project" value="InterPro"/>
</dbReference>
<feature type="transmembrane region" description="Helical" evidence="2">
    <location>
        <begin position="292"/>
        <end position="314"/>
    </location>
</feature>
<feature type="transmembrane region" description="Helical" evidence="2">
    <location>
        <begin position="84"/>
        <end position="112"/>
    </location>
</feature>
<dbReference type="AlphaFoldDB" id="A0A3S0KAB3"/>
<keyword evidence="2" id="KW-1133">Transmembrane helix</keyword>
<dbReference type="RefSeq" id="WP_126352322.1">
    <property type="nucleotide sequence ID" value="NZ_CP086380.1"/>
</dbReference>
<evidence type="ECO:0000256" key="2">
    <source>
        <dbReference type="SAM" id="Phobius"/>
    </source>
</evidence>
<keyword evidence="2" id="KW-0812">Transmembrane</keyword>
<dbReference type="InterPro" id="IPR000883">
    <property type="entry name" value="Cyt_C_Oxase_1"/>
</dbReference>
<feature type="transmembrane region" description="Helical" evidence="2">
    <location>
        <begin position="450"/>
        <end position="468"/>
    </location>
</feature>
<name>A0A3S0KAB3_9DEIO</name>
<evidence type="ECO:0000259" key="3">
    <source>
        <dbReference type="PROSITE" id="PS50855"/>
    </source>
</evidence>
<dbReference type="InterPro" id="IPR036927">
    <property type="entry name" value="Cyt_c_oxase-like_su1_sf"/>
</dbReference>
<keyword evidence="1" id="KW-0679">Respiratory chain</keyword>
<evidence type="ECO:0000313" key="5">
    <source>
        <dbReference type="Proteomes" id="UP000277766"/>
    </source>
</evidence>
<feature type="transmembrane region" description="Helical" evidence="2">
    <location>
        <begin position="374"/>
        <end position="394"/>
    </location>
</feature>
<reference evidence="4 5" key="1">
    <citation type="submission" date="2018-12" db="EMBL/GenBank/DDBJ databases">
        <title>Deinococcus radiophilus ATCC 27603 genome sequencing and assembly.</title>
        <authorList>
            <person name="Maclea K.S."/>
            <person name="Maynard C.R."/>
        </authorList>
    </citation>
    <scope>NUCLEOTIDE SEQUENCE [LARGE SCALE GENOMIC DNA]</scope>
    <source>
        <strain evidence="4 5">ATCC 27603</strain>
    </source>
</reference>
<organism evidence="4 5">
    <name type="scientific">Deinococcus radiophilus</name>
    <dbReference type="NCBI Taxonomy" id="32062"/>
    <lineage>
        <taxon>Bacteria</taxon>
        <taxon>Thermotogati</taxon>
        <taxon>Deinococcota</taxon>
        <taxon>Deinococci</taxon>
        <taxon>Deinococcales</taxon>
        <taxon>Deinococcaceae</taxon>
        <taxon>Deinococcus</taxon>
    </lineage>
</organism>
<keyword evidence="1" id="KW-0813">Transport</keyword>
<feature type="transmembrane region" description="Helical" evidence="2">
    <location>
        <begin position="164"/>
        <end position="187"/>
    </location>
</feature>
<sequence>MTTLHPHTGTAAAGADLHNTPARVAPAVTDRAYLASLKGVTAAYVITAFVALLIGVLIGPLQALNYAGINVYDNQLLRLLVKSYYQGLTLHGVLNALVFTQFFISGWMLYLPVRDLGMRINTKFAWGTYIVMTLGLVLTAAALLLNDATVLYTLYPPMMGTPLFYIGASIFVAASWGVLAQVVYTWLQWKRQNPGRVTPLVAHMSVATWLMWFIASLGLVAEALLFLVPWSVQTWLQTRAGGPVTATIDPLIARTLFWWTGHAIVYFWLLPAYIAWYAFLPRHAGGRLASEPLTRLAFVLFLLNGVGVGLHHQFANPNIDNTWKIIHMFLTFLVAIPSLLTAFSVAAALEDAARARGGGGVVGWIRRLPWENPVFVGITLSMISFIPGGAGGIVNASQAFAPVVHNTAWIPGHFHITVGTATTMTFMAVSFWLIPHLLGKPLPSPRLARWSQWVWFWGMILFAVGMHWQGLMGVPRRAQVSAVSQPEVYEAMNVAVPRLLTGISGVLLLIGGLMFFYVFFKMVFSKSVQDGENVPIPYSPAISGAGEDLASASPLVRLTEPLLALGVLGLIIVLLVYLPVLLPMITNMQGAPGWQLWRN</sequence>
<dbReference type="InterPro" id="IPR023616">
    <property type="entry name" value="Cyt_c_oxase-like_su1_dom"/>
</dbReference>
<feature type="transmembrane region" description="Helical" evidence="2">
    <location>
        <begin position="562"/>
        <end position="585"/>
    </location>
</feature>
<feature type="transmembrane region" description="Helical" evidence="2">
    <location>
        <begin position="326"/>
        <end position="349"/>
    </location>
</feature>
<keyword evidence="1" id="KW-0249">Electron transport</keyword>
<comment type="caution">
    <text evidence="4">The sequence shown here is derived from an EMBL/GenBank/DDBJ whole genome shotgun (WGS) entry which is preliminary data.</text>
</comment>
<dbReference type="GO" id="GO:0020037">
    <property type="term" value="F:heme binding"/>
    <property type="evidence" value="ECO:0007669"/>
    <property type="project" value="InterPro"/>
</dbReference>
<keyword evidence="2" id="KW-0472">Membrane</keyword>
<feature type="transmembrane region" description="Helical" evidence="2">
    <location>
        <begin position="124"/>
        <end position="144"/>
    </location>
</feature>
<protein>
    <submittedName>
        <fullName evidence="4">Cytochrome C oxidase subunit I</fullName>
    </submittedName>
</protein>
<evidence type="ECO:0000313" key="4">
    <source>
        <dbReference type="EMBL" id="RTR26224.1"/>
    </source>
</evidence>
<dbReference type="OrthoDB" id="9764568at2"/>
<accession>A0A3S0KAB3</accession>
<feature type="transmembrane region" description="Helical" evidence="2">
    <location>
        <begin position="414"/>
        <end position="438"/>
    </location>
</feature>
<dbReference type="PANTHER" id="PTHR10422">
    <property type="entry name" value="CYTOCHROME C OXIDASE SUBUNIT 1"/>
    <property type="match status" value="1"/>
</dbReference>
<dbReference type="GO" id="GO:0009060">
    <property type="term" value="P:aerobic respiration"/>
    <property type="evidence" value="ECO:0007669"/>
    <property type="project" value="InterPro"/>
</dbReference>
<dbReference type="Gene3D" id="1.20.210.10">
    <property type="entry name" value="Cytochrome c oxidase-like, subunit I domain"/>
    <property type="match status" value="1"/>
</dbReference>
<feature type="transmembrane region" description="Helical" evidence="2">
    <location>
        <begin position="41"/>
        <end position="64"/>
    </location>
</feature>
<feature type="transmembrane region" description="Helical" evidence="2">
    <location>
        <begin position="499"/>
        <end position="520"/>
    </location>
</feature>
<evidence type="ECO:0000256" key="1">
    <source>
        <dbReference type="ARBA" id="ARBA00022660"/>
    </source>
</evidence>
<proteinExistence type="predicted"/>
<dbReference type="PRINTS" id="PR01165">
    <property type="entry name" value="CYCOXIDASEI"/>
</dbReference>
<dbReference type="Pfam" id="PF00115">
    <property type="entry name" value="COX1"/>
    <property type="match status" value="1"/>
</dbReference>
<feature type="domain" description="Cytochrome oxidase subunit I profile" evidence="3">
    <location>
        <begin position="38"/>
        <end position="524"/>
    </location>
</feature>
<dbReference type="PROSITE" id="PS50855">
    <property type="entry name" value="COX1"/>
    <property type="match status" value="1"/>
</dbReference>
<gene>
    <name evidence="4" type="ORF">EJ104_08605</name>
</gene>
<dbReference type="GO" id="GO:0016020">
    <property type="term" value="C:membrane"/>
    <property type="evidence" value="ECO:0007669"/>
    <property type="project" value="InterPro"/>
</dbReference>
<feature type="transmembrane region" description="Helical" evidence="2">
    <location>
        <begin position="208"/>
        <end position="228"/>
    </location>
</feature>